<keyword evidence="3" id="KW-0575">Peroxidase</keyword>
<evidence type="ECO:0000259" key="2">
    <source>
        <dbReference type="Pfam" id="PF21349"/>
    </source>
</evidence>
<gene>
    <name evidence="3" type="ORF">RGC78_16205</name>
</gene>
<dbReference type="EMBL" id="JAVJAN010000108">
    <property type="protein sequence ID" value="MDR5588997.1"/>
    <property type="molecule type" value="Genomic_DNA"/>
</dbReference>
<sequence length="21" mass="2353">MKKFVCTVCGYVYEGEAAPEK</sequence>
<comment type="caution">
    <text evidence="3">The sequence shown here is derived from an EMBL/GenBank/DDBJ whole genome shotgun (WGS) entry which is preliminary data.</text>
</comment>
<dbReference type="InterPro" id="IPR048574">
    <property type="entry name" value="RUBY_RBDX"/>
</dbReference>
<evidence type="ECO:0000256" key="1">
    <source>
        <dbReference type="ARBA" id="ARBA00001965"/>
    </source>
</evidence>
<reference evidence="3 4" key="1">
    <citation type="submission" date="2023-09" db="EMBL/GenBank/DDBJ databases">
        <authorList>
            <person name="Zhai L."/>
        </authorList>
    </citation>
    <scope>NUCLEOTIDE SEQUENCE [LARGE SCALE GENOMIC DNA]</scope>
    <source>
        <strain evidence="3 4">5 N-1</strain>
    </source>
</reference>
<evidence type="ECO:0000313" key="3">
    <source>
        <dbReference type="EMBL" id="MDR5588997.1"/>
    </source>
</evidence>
<organism evidence="3 4">
    <name type="scientific">Clostridium aquiflavi</name>
    <dbReference type="NCBI Taxonomy" id="3073603"/>
    <lineage>
        <taxon>Bacteria</taxon>
        <taxon>Bacillati</taxon>
        <taxon>Bacillota</taxon>
        <taxon>Clostridia</taxon>
        <taxon>Eubacteriales</taxon>
        <taxon>Clostridiaceae</taxon>
        <taxon>Clostridium</taxon>
    </lineage>
</organism>
<evidence type="ECO:0000313" key="4">
    <source>
        <dbReference type="Proteomes" id="UP001256646"/>
    </source>
</evidence>
<accession>A0ABU1EKT4</accession>
<keyword evidence="3" id="KW-0560">Oxidoreductase</keyword>
<dbReference type="GO" id="GO:0004601">
    <property type="term" value="F:peroxidase activity"/>
    <property type="evidence" value="ECO:0007669"/>
    <property type="project" value="UniProtKB-KW"/>
</dbReference>
<dbReference type="Gene3D" id="2.20.28.10">
    <property type="match status" value="1"/>
</dbReference>
<dbReference type="RefSeq" id="WP_350339626.1">
    <property type="nucleotide sequence ID" value="NZ_JAVJAN010000108.1"/>
</dbReference>
<comment type="cofactor">
    <cofactor evidence="1">
        <name>Fe(3+)</name>
        <dbReference type="ChEBI" id="CHEBI:29034"/>
    </cofactor>
</comment>
<feature type="domain" description="Rubrerythrin rubredoxin-like" evidence="2">
    <location>
        <begin position="4"/>
        <end position="21"/>
    </location>
</feature>
<name>A0ABU1EKT4_9CLOT</name>
<dbReference type="Proteomes" id="UP001256646">
    <property type="component" value="Unassembled WGS sequence"/>
</dbReference>
<proteinExistence type="predicted"/>
<keyword evidence="4" id="KW-1185">Reference proteome</keyword>
<feature type="non-terminal residue" evidence="3">
    <location>
        <position position="21"/>
    </location>
</feature>
<dbReference type="Pfam" id="PF21349">
    <property type="entry name" value="RUBY_RBDX"/>
    <property type="match status" value="1"/>
</dbReference>
<protein>
    <submittedName>
        <fullName evidence="3">NADH peroxidase</fullName>
    </submittedName>
</protein>
<dbReference type="SUPFAM" id="SSF57802">
    <property type="entry name" value="Rubredoxin-like"/>
    <property type="match status" value="1"/>
</dbReference>